<protein>
    <submittedName>
        <fullName evidence="2">Uncharacterized protein</fullName>
    </submittedName>
</protein>
<keyword evidence="1" id="KW-0472">Membrane</keyword>
<dbReference type="AlphaFoldDB" id="A0AAE3UII5"/>
<keyword evidence="1" id="KW-0812">Transmembrane</keyword>
<sequence>MTKSKILFNNYIIYLFIVNKLKITYLLIHHIYFFNSMKSTILPKLYLVIVCFLLCLSCKKDQIETKAISGLDPLVSEAKVWFEKHYSYSASSARTKEESTKREPAWEKGKSYDNGFLSTVEVPIAFNGKFLSQVGTTTPGSSASPDVLEQAPDGLIKLIIFKDRYGTNAYIVRYIPDEGYLKTSDCDVAQVNFQDIVLSKLKFSGLVTLETWEGKFFGGYLVGGGRIVAPIEGLSNQKSGREQAGGWTCFDRYVNYYQKICVGNDCSNWVYLDTYYQFTTCIYTTSDSQVPTSTYGLAGGGGGGSGGGGPDYPGSGPVNTIYKGFKNYNNFVYDPYNPDKVSPPDIICPSSFNFTPYTTLTNICRVWDINARLYEEDTQLMVASLQFGIEIVSPKDLIVDWNTYGSKQKYLSLWNSGDIKQTTGVDGKTHYLFSLKAQQLIAADACDWAAASVDENLLAKVGGKEAYKNRFVTIFLSYMAIHNPGCTAVKLNAPPTGVAFKNAVMAYSRANCPN</sequence>
<organism evidence="2 3">
    <name type="scientific">Xanthocytophaga agilis</name>
    <dbReference type="NCBI Taxonomy" id="3048010"/>
    <lineage>
        <taxon>Bacteria</taxon>
        <taxon>Pseudomonadati</taxon>
        <taxon>Bacteroidota</taxon>
        <taxon>Cytophagia</taxon>
        <taxon>Cytophagales</taxon>
        <taxon>Rhodocytophagaceae</taxon>
        <taxon>Xanthocytophaga</taxon>
    </lineage>
</organism>
<evidence type="ECO:0000256" key="1">
    <source>
        <dbReference type="SAM" id="Phobius"/>
    </source>
</evidence>
<proteinExistence type="predicted"/>
<accession>A0AAE3UII5</accession>
<keyword evidence="1" id="KW-1133">Transmembrane helix</keyword>
<keyword evidence="3" id="KW-1185">Reference proteome</keyword>
<evidence type="ECO:0000313" key="2">
    <source>
        <dbReference type="EMBL" id="MDJ1505426.1"/>
    </source>
</evidence>
<gene>
    <name evidence="2" type="ORF">QNI22_32520</name>
</gene>
<name>A0AAE3UII5_9BACT</name>
<reference evidence="2" key="1">
    <citation type="submission" date="2023-05" db="EMBL/GenBank/DDBJ databases">
        <authorList>
            <person name="Zhang X."/>
        </authorList>
    </citation>
    <scope>NUCLEOTIDE SEQUENCE</scope>
    <source>
        <strain evidence="2">BD1B2-1</strain>
    </source>
</reference>
<comment type="caution">
    <text evidence="2">The sequence shown here is derived from an EMBL/GenBank/DDBJ whole genome shotgun (WGS) entry which is preliminary data.</text>
</comment>
<dbReference type="EMBL" id="JASJOU010000016">
    <property type="protein sequence ID" value="MDJ1505426.1"/>
    <property type="molecule type" value="Genomic_DNA"/>
</dbReference>
<evidence type="ECO:0000313" key="3">
    <source>
        <dbReference type="Proteomes" id="UP001232063"/>
    </source>
</evidence>
<dbReference type="RefSeq" id="WP_314517459.1">
    <property type="nucleotide sequence ID" value="NZ_JASJOU010000016.1"/>
</dbReference>
<dbReference type="Proteomes" id="UP001232063">
    <property type="component" value="Unassembled WGS sequence"/>
</dbReference>
<feature type="transmembrane region" description="Helical" evidence="1">
    <location>
        <begin position="12"/>
        <end position="34"/>
    </location>
</feature>